<dbReference type="AlphaFoldDB" id="A0AAV4SHK7"/>
<evidence type="ECO:0000313" key="1">
    <source>
        <dbReference type="EMBL" id="GIY33439.1"/>
    </source>
</evidence>
<organism evidence="1 2">
    <name type="scientific">Caerostris extrusa</name>
    <name type="common">Bark spider</name>
    <name type="synonym">Caerostris bankana</name>
    <dbReference type="NCBI Taxonomy" id="172846"/>
    <lineage>
        <taxon>Eukaryota</taxon>
        <taxon>Metazoa</taxon>
        <taxon>Ecdysozoa</taxon>
        <taxon>Arthropoda</taxon>
        <taxon>Chelicerata</taxon>
        <taxon>Arachnida</taxon>
        <taxon>Araneae</taxon>
        <taxon>Araneomorphae</taxon>
        <taxon>Entelegynae</taxon>
        <taxon>Araneoidea</taxon>
        <taxon>Araneidae</taxon>
        <taxon>Caerostris</taxon>
    </lineage>
</organism>
<protein>
    <submittedName>
        <fullName evidence="1">Uncharacterized protein</fullName>
    </submittedName>
</protein>
<accession>A0AAV4SHK7</accession>
<gene>
    <name evidence="1" type="ORF">CEXT_381071</name>
</gene>
<sequence length="130" mass="14599">MSPSFFQTQWDLFVTDKSLTLAQTPQAVGQINLNLDATFVCAQQDRDTKVNSTLGESREDVWASVQMRPLLTIRYERGALLRDKLPRSILFIYSSLDVVKEGSGSARPFLRRGIRNNGIAVSHAKKAYHA</sequence>
<keyword evidence="2" id="KW-1185">Reference proteome</keyword>
<reference evidence="1 2" key="1">
    <citation type="submission" date="2021-06" db="EMBL/GenBank/DDBJ databases">
        <title>Caerostris extrusa draft genome.</title>
        <authorList>
            <person name="Kono N."/>
            <person name="Arakawa K."/>
        </authorList>
    </citation>
    <scope>NUCLEOTIDE SEQUENCE [LARGE SCALE GENOMIC DNA]</scope>
</reference>
<dbReference type="Proteomes" id="UP001054945">
    <property type="component" value="Unassembled WGS sequence"/>
</dbReference>
<dbReference type="EMBL" id="BPLR01009641">
    <property type="protein sequence ID" value="GIY33439.1"/>
    <property type="molecule type" value="Genomic_DNA"/>
</dbReference>
<evidence type="ECO:0000313" key="2">
    <source>
        <dbReference type="Proteomes" id="UP001054945"/>
    </source>
</evidence>
<comment type="caution">
    <text evidence="1">The sequence shown here is derived from an EMBL/GenBank/DDBJ whole genome shotgun (WGS) entry which is preliminary data.</text>
</comment>
<name>A0AAV4SHK7_CAEEX</name>
<proteinExistence type="predicted"/>